<feature type="transmembrane region" description="Helical" evidence="1">
    <location>
        <begin position="232"/>
        <end position="251"/>
    </location>
</feature>
<accession>A0ABU8XAG1</accession>
<dbReference type="InterPro" id="IPR002656">
    <property type="entry name" value="Acyl_transf_3_dom"/>
</dbReference>
<proteinExistence type="predicted"/>
<keyword evidence="3" id="KW-0012">Acyltransferase</keyword>
<organism evidence="3 4">
    <name type="scientific">Variovorax robiniae</name>
    <dbReference type="NCBI Taxonomy" id="1836199"/>
    <lineage>
        <taxon>Bacteria</taxon>
        <taxon>Pseudomonadati</taxon>
        <taxon>Pseudomonadota</taxon>
        <taxon>Betaproteobacteria</taxon>
        <taxon>Burkholderiales</taxon>
        <taxon>Comamonadaceae</taxon>
        <taxon>Variovorax</taxon>
    </lineage>
</organism>
<evidence type="ECO:0000313" key="3">
    <source>
        <dbReference type="EMBL" id="MEJ8856085.1"/>
    </source>
</evidence>
<dbReference type="EMBL" id="JBBKZS010000006">
    <property type="protein sequence ID" value="MEJ8856085.1"/>
    <property type="molecule type" value="Genomic_DNA"/>
</dbReference>
<name>A0ABU8XAG1_9BURK</name>
<feature type="domain" description="Acyltransferase 3" evidence="2">
    <location>
        <begin position="13"/>
        <end position="347"/>
    </location>
</feature>
<dbReference type="PANTHER" id="PTHR23028">
    <property type="entry name" value="ACETYLTRANSFERASE"/>
    <property type="match status" value="1"/>
</dbReference>
<keyword evidence="1" id="KW-0812">Transmembrane</keyword>
<feature type="transmembrane region" description="Helical" evidence="1">
    <location>
        <begin position="325"/>
        <end position="347"/>
    </location>
</feature>
<evidence type="ECO:0000313" key="4">
    <source>
        <dbReference type="Proteomes" id="UP001367030"/>
    </source>
</evidence>
<dbReference type="PANTHER" id="PTHR23028:SF131">
    <property type="entry name" value="BLR2367 PROTEIN"/>
    <property type="match status" value="1"/>
</dbReference>
<gene>
    <name evidence="3" type="ORF">WKW79_16010</name>
</gene>
<protein>
    <submittedName>
        <fullName evidence="3">Acyltransferase</fullName>
        <ecNumber evidence="3">2.3.-.-</ecNumber>
    </submittedName>
</protein>
<feature type="transmembrane region" description="Helical" evidence="1">
    <location>
        <begin position="200"/>
        <end position="220"/>
    </location>
</feature>
<dbReference type="Pfam" id="PF01757">
    <property type="entry name" value="Acyl_transf_3"/>
    <property type="match status" value="1"/>
</dbReference>
<dbReference type="RefSeq" id="WP_340336161.1">
    <property type="nucleotide sequence ID" value="NZ_JBBKZS010000006.1"/>
</dbReference>
<keyword evidence="1" id="KW-0472">Membrane</keyword>
<dbReference type="Proteomes" id="UP001367030">
    <property type="component" value="Unassembled WGS sequence"/>
</dbReference>
<feature type="transmembrane region" description="Helical" evidence="1">
    <location>
        <begin position="95"/>
        <end position="113"/>
    </location>
</feature>
<evidence type="ECO:0000259" key="2">
    <source>
        <dbReference type="Pfam" id="PF01757"/>
    </source>
</evidence>
<dbReference type="InterPro" id="IPR050879">
    <property type="entry name" value="Acyltransferase_3"/>
</dbReference>
<keyword evidence="4" id="KW-1185">Reference proteome</keyword>
<feature type="transmembrane region" description="Helical" evidence="1">
    <location>
        <begin position="133"/>
        <end position="153"/>
    </location>
</feature>
<feature type="transmembrane region" description="Helical" evidence="1">
    <location>
        <begin position="257"/>
        <end position="278"/>
    </location>
</feature>
<evidence type="ECO:0000256" key="1">
    <source>
        <dbReference type="SAM" id="Phobius"/>
    </source>
</evidence>
<reference evidence="3 4" key="1">
    <citation type="submission" date="2024-03" db="EMBL/GenBank/DDBJ databases">
        <title>Novel species of the genus Variovorax.</title>
        <authorList>
            <person name="Liu Q."/>
            <person name="Xin Y.-H."/>
        </authorList>
    </citation>
    <scope>NUCLEOTIDE SEQUENCE [LARGE SCALE GENOMIC DNA]</scope>
    <source>
        <strain evidence="3 4">KACC 18901</strain>
    </source>
</reference>
<dbReference type="EC" id="2.3.-.-" evidence="3"/>
<comment type="caution">
    <text evidence="3">The sequence shown here is derived from an EMBL/GenBank/DDBJ whole genome shotgun (WGS) entry which is preliminary data.</text>
</comment>
<sequence length="382" mass="41261">MSAGHEAPGRYESLRTCRAVAAILLVCFHLSDNLARPKYFGSDAAPLEQFFALGGHARVAFFFVLSGFIITLMHRKDIGTPGRLLPYLRKRVTRIYPTYLLVFSCAYLASLSLPSLRDSAPTDLGVLLKSLLLLPQDPAVVGGTGAPVLYVVWSLQYEMVFYAAMALAIVHRMLLAGALLLFVLNMAWHLFTGSTSFPGSFFANDLLLLFGIGAATAWVVQRDDWRLRRPGWVAAAAGGSFFGIGALAEILDGAVPLPLLHMGYGLFAAILIVALVQAEQQRQPGRRFGNRFTALVGDASYALFLLHLPLLALLTRVAVGAGLHGVGGMLVTFVLILAACVAVAIAFHQWIERPLLKGLAPCRPKQRTSASIGLRGHEPAAR</sequence>
<feature type="transmembrane region" description="Helical" evidence="1">
    <location>
        <begin position="160"/>
        <end position="188"/>
    </location>
</feature>
<feature type="transmembrane region" description="Helical" evidence="1">
    <location>
        <begin position="51"/>
        <end position="74"/>
    </location>
</feature>
<keyword evidence="3" id="KW-0808">Transferase</keyword>
<feature type="transmembrane region" description="Helical" evidence="1">
    <location>
        <begin position="299"/>
        <end position="319"/>
    </location>
</feature>
<dbReference type="GO" id="GO:0016746">
    <property type="term" value="F:acyltransferase activity"/>
    <property type="evidence" value="ECO:0007669"/>
    <property type="project" value="UniProtKB-KW"/>
</dbReference>
<keyword evidence="1" id="KW-1133">Transmembrane helix</keyword>